<protein>
    <submittedName>
        <fullName evidence="2">Uncharacterized protein</fullName>
    </submittedName>
</protein>
<gene>
    <name evidence="2" type="ORF">OG579_21010</name>
</gene>
<dbReference type="Proteomes" id="UP001432128">
    <property type="component" value="Chromosome"/>
</dbReference>
<proteinExistence type="predicted"/>
<sequence>MDDERGLRPAQALVGVAGLAIALWGLAGSPEVTDTAVLRWAAVGVAVILGVALIVVGGVSRRKH</sequence>
<organism evidence="2 3">
    <name type="scientific">Williamsia herbipolensis</name>
    <dbReference type="NCBI Taxonomy" id="1603258"/>
    <lineage>
        <taxon>Bacteria</taxon>
        <taxon>Bacillati</taxon>
        <taxon>Actinomycetota</taxon>
        <taxon>Actinomycetes</taxon>
        <taxon>Mycobacteriales</taxon>
        <taxon>Nocardiaceae</taxon>
        <taxon>Williamsia</taxon>
    </lineage>
</organism>
<keyword evidence="1" id="KW-0472">Membrane</keyword>
<accession>A0AAU4K279</accession>
<keyword evidence="1" id="KW-1133">Transmembrane helix</keyword>
<dbReference type="RefSeq" id="WP_328857530.1">
    <property type="nucleotide sequence ID" value="NZ_CP108021.1"/>
</dbReference>
<feature type="transmembrane region" description="Helical" evidence="1">
    <location>
        <begin position="12"/>
        <end position="28"/>
    </location>
</feature>
<evidence type="ECO:0000313" key="3">
    <source>
        <dbReference type="Proteomes" id="UP001432128"/>
    </source>
</evidence>
<name>A0AAU4K279_9NOCA</name>
<reference evidence="2 3" key="1">
    <citation type="submission" date="2022-10" db="EMBL/GenBank/DDBJ databases">
        <title>The complete genomes of actinobacterial strains from the NBC collection.</title>
        <authorList>
            <person name="Joergensen T.S."/>
            <person name="Alvarez Arevalo M."/>
            <person name="Sterndorff E.B."/>
            <person name="Faurdal D."/>
            <person name="Vuksanovic O."/>
            <person name="Mourched A.-S."/>
            <person name="Charusanti P."/>
            <person name="Shaw S."/>
            <person name="Blin K."/>
            <person name="Weber T."/>
        </authorList>
    </citation>
    <scope>NUCLEOTIDE SEQUENCE [LARGE SCALE GENOMIC DNA]</scope>
    <source>
        <strain evidence="2 3">NBC_00319</strain>
    </source>
</reference>
<feature type="transmembrane region" description="Helical" evidence="1">
    <location>
        <begin position="40"/>
        <end position="59"/>
    </location>
</feature>
<keyword evidence="3" id="KW-1185">Reference proteome</keyword>
<dbReference type="KEGG" id="whr:OG579_21010"/>
<dbReference type="EMBL" id="CP108021">
    <property type="protein sequence ID" value="WUM20132.1"/>
    <property type="molecule type" value="Genomic_DNA"/>
</dbReference>
<keyword evidence="1" id="KW-0812">Transmembrane</keyword>
<dbReference type="AlphaFoldDB" id="A0AAU4K279"/>
<evidence type="ECO:0000256" key="1">
    <source>
        <dbReference type="SAM" id="Phobius"/>
    </source>
</evidence>
<evidence type="ECO:0000313" key="2">
    <source>
        <dbReference type="EMBL" id="WUM20132.1"/>
    </source>
</evidence>